<feature type="region of interest" description="Disordered" evidence="1">
    <location>
        <begin position="20"/>
        <end position="57"/>
    </location>
</feature>
<proteinExistence type="predicted"/>
<evidence type="ECO:0008006" key="4">
    <source>
        <dbReference type="Google" id="ProtNLM"/>
    </source>
</evidence>
<name>A0ABC8RGJ8_9AQUA</name>
<protein>
    <recommendedName>
        <fullName evidence="4">Protein PAIR1</fullName>
    </recommendedName>
</protein>
<dbReference type="Proteomes" id="UP001642360">
    <property type="component" value="Unassembled WGS sequence"/>
</dbReference>
<dbReference type="PANTHER" id="PTHR37695:SF1">
    <property type="entry name" value="RECOMBINATION INITIATION DEFECTS 3-RELATED"/>
    <property type="match status" value="1"/>
</dbReference>
<gene>
    <name evidence="2" type="ORF">ILEXP_LOCUS11036</name>
</gene>
<evidence type="ECO:0000256" key="1">
    <source>
        <dbReference type="SAM" id="MobiDB-lite"/>
    </source>
</evidence>
<organism evidence="2 3">
    <name type="scientific">Ilex paraguariensis</name>
    <name type="common">yerba mate</name>
    <dbReference type="NCBI Taxonomy" id="185542"/>
    <lineage>
        <taxon>Eukaryota</taxon>
        <taxon>Viridiplantae</taxon>
        <taxon>Streptophyta</taxon>
        <taxon>Embryophyta</taxon>
        <taxon>Tracheophyta</taxon>
        <taxon>Spermatophyta</taxon>
        <taxon>Magnoliopsida</taxon>
        <taxon>eudicotyledons</taxon>
        <taxon>Gunneridae</taxon>
        <taxon>Pentapetalae</taxon>
        <taxon>asterids</taxon>
        <taxon>campanulids</taxon>
        <taxon>Aquifoliales</taxon>
        <taxon>Aquifoliaceae</taxon>
        <taxon>Ilex</taxon>
    </lineage>
</organism>
<reference evidence="2 3" key="1">
    <citation type="submission" date="2024-02" db="EMBL/GenBank/DDBJ databases">
        <authorList>
            <person name="Vignale AGUSTIN F."/>
            <person name="Sosa J E."/>
            <person name="Modenutti C."/>
        </authorList>
    </citation>
    <scope>NUCLEOTIDE SEQUENCE [LARGE SCALE GENOMIC DNA]</scope>
</reference>
<dbReference type="EMBL" id="CAUOFW020001290">
    <property type="protein sequence ID" value="CAK9143336.1"/>
    <property type="molecule type" value="Genomic_DNA"/>
</dbReference>
<comment type="caution">
    <text evidence="2">The sequence shown here is derived from an EMBL/GenBank/DDBJ whole genome shotgun (WGS) entry which is preliminary data.</text>
</comment>
<evidence type="ECO:0000313" key="2">
    <source>
        <dbReference type="EMBL" id="CAK9143336.1"/>
    </source>
</evidence>
<keyword evidence="3" id="KW-1185">Reference proteome</keyword>
<dbReference type="AlphaFoldDB" id="A0ABC8RGJ8"/>
<feature type="compositionally biased region" description="Polar residues" evidence="1">
    <location>
        <begin position="22"/>
        <end position="37"/>
    </location>
</feature>
<dbReference type="PANTHER" id="PTHR37695">
    <property type="entry name" value="RECOMBINATION INITIATION DEFECTS 3-RELATED"/>
    <property type="match status" value="1"/>
</dbReference>
<evidence type="ECO:0000313" key="3">
    <source>
        <dbReference type="Proteomes" id="UP001642360"/>
    </source>
</evidence>
<sequence>MKLKINKACDLSSISVLPPQARRSNAAPTGTESSVFGKSQASQLRSQQSFSQGLSSQHGMFSQLSQNSLDEIVTNDQRFGSQEKESSVKKITCLPPINHSREESQMLIPRSSTNPMRKWNSASLPDHACQISGELDHRIGMMETSLSRFGMILDSVQSDIMQVNKGTKEVALDMESIRQKLIIHENVLQQMNKGREVIQTSLDGGLKCILDQLNQDKHRESLLEILSMLSALPEKIEDCVAKLQNNLRENFTKELQACNGLQHEDYQSKKFNFHHPSFKVLQETKRALIDFSKTVHPKIQAASLVPKIEMGSWNSVKHKQATSTNRDSNNGHKQKRASPIGLDREWRAIVESDEEIEGGFSCLLEEKEIGSYSIEAAKEASERILRKARRRKRKHSNLIILN</sequence>
<accession>A0ABC8RGJ8</accession>
<dbReference type="InterPro" id="IPR034546">
    <property type="entry name" value="PAIR1"/>
</dbReference>
<feature type="region of interest" description="Disordered" evidence="1">
    <location>
        <begin position="317"/>
        <end position="338"/>
    </location>
</feature>
<feature type="compositionally biased region" description="Low complexity" evidence="1">
    <location>
        <begin position="39"/>
        <end position="57"/>
    </location>
</feature>